<keyword evidence="2" id="KW-1185">Reference proteome</keyword>
<proteinExistence type="predicted"/>
<protein>
    <submittedName>
        <fullName evidence="1">Uncharacterized protein</fullName>
    </submittedName>
</protein>
<sequence>MMVFFPIGNVDLHCPPLAPTIDKGKYPRLPNRVIDGFSVDPCLEDLSWMSIRGFVDRGQLFFEKTNETIIELPFQGQGKYVLGDFVDEVVSAKRSVAHVQVELKSLAQENMVCAWEDFVDEFLPTKGRMAHTQDGLKSPSKGNMICALGDIVDEDLLDNT</sequence>
<evidence type="ECO:0000313" key="1">
    <source>
        <dbReference type="EMBL" id="CAL0310869.1"/>
    </source>
</evidence>
<gene>
    <name evidence="1" type="ORF">LLUT_LOCUS11929</name>
</gene>
<dbReference type="AlphaFoldDB" id="A0AAV1WNH3"/>
<reference evidence="1 2" key="1">
    <citation type="submission" date="2024-03" db="EMBL/GenBank/DDBJ databases">
        <authorList>
            <person name="Martinez-Hernandez J."/>
        </authorList>
    </citation>
    <scope>NUCLEOTIDE SEQUENCE [LARGE SCALE GENOMIC DNA]</scope>
</reference>
<evidence type="ECO:0000313" key="2">
    <source>
        <dbReference type="Proteomes" id="UP001497480"/>
    </source>
</evidence>
<accession>A0AAV1WNH3</accession>
<organism evidence="1 2">
    <name type="scientific">Lupinus luteus</name>
    <name type="common">European yellow lupine</name>
    <dbReference type="NCBI Taxonomy" id="3873"/>
    <lineage>
        <taxon>Eukaryota</taxon>
        <taxon>Viridiplantae</taxon>
        <taxon>Streptophyta</taxon>
        <taxon>Embryophyta</taxon>
        <taxon>Tracheophyta</taxon>
        <taxon>Spermatophyta</taxon>
        <taxon>Magnoliopsida</taxon>
        <taxon>eudicotyledons</taxon>
        <taxon>Gunneridae</taxon>
        <taxon>Pentapetalae</taxon>
        <taxon>rosids</taxon>
        <taxon>fabids</taxon>
        <taxon>Fabales</taxon>
        <taxon>Fabaceae</taxon>
        <taxon>Papilionoideae</taxon>
        <taxon>50 kb inversion clade</taxon>
        <taxon>genistoids sensu lato</taxon>
        <taxon>core genistoids</taxon>
        <taxon>Genisteae</taxon>
        <taxon>Lupinus</taxon>
    </lineage>
</organism>
<dbReference type="EMBL" id="CAXHTB010000008">
    <property type="protein sequence ID" value="CAL0310869.1"/>
    <property type="molecule type" value="Genomic_DNA"/>
</dbReference>
<name>A0AAV1WNH3_LUPLU</name>
<comment type="caution">
    <text evidence="1">The sequence shown here is derived from an EMBL/GenBank/DDBJ whole genome shotgun (WGS) entry which is preliminary data.</text>
</comment>
<dbReference type="Proteomes" id="UP001497480">
    <property type="component" value="Unassembled WGS sequence"/>
</dbReference>